<dbReference type="Pfam" id="PF13560">
    <property type="entry name" value="HTH_31"/>
    <property type="match status" value="1"/>
</dbReference>
<dbReference type="SMART" id="SM00530">
    <property type="entry name" value="HTH_XRE"/>
    <property type="match status" value="1"/>
</dbReference>
<dbReference type="InterPro" id="IPR010982">
    <property type="entry name" value="Lambda_DNA-bd_dom_sf"/>
</dbReference>
<name>A0ABX8CPN7_9NOCA</name>
<sequence>MANIEPEDTDTTLPRRQLGRLLRDARATTGMNLDQAAALVQWSRPTLSRLERGETEKVRVTDILALCEAYGLDEETTLVAKGLATQAPAKSWWQAFSDLIPAWANLFVGLESSATSLTVFQPLIVHGLLQTADYARALDRLYFPDDTEYELERRIQVRVQRQRIVTRSRKPTRMSIILHENVLRTVVGNNRVMSAQCRHIADMSTRDNIDIRVMPYQAGLPLGMAVPPFTIMDFGSDTRSKQLVEPAQVYCEGYAGSAYLEKRTDVVTFRHAFRRLQQASLDHHPSRDMIREIARRHESER</sequence>
<dbReference type="InterPro" id="IPR043917">
    <property type="entry name" value="DUF5753"/>
</dbReference>
<gene>
    <name evidence="2" type="ORF">KHQ06_01560</name>
</gene>
<keyword evidence="3" id="KW-1185">Reference proteome</keyword>
<dbReference type="SUPFAM" id="SSF47413">
    <property type="entry name" value="lambda repressor-like DNA-binding domains"/>
    <property type="match status" value="1"/>
</dbReference>
<dbReference type="Gene3D" id="1.10.260.40">
    <property type="entry name" value="lambda repressor-like DNA-binding domains"/>
    <property type="match status" value="1"/>
</dbReference>
<reference evidence="2 3" key="1">
    <citation type="submission" date="2021-04" db="EMBL/GenBank/DDBJ databases">
        <title>Nocardia tengchongensis.</title>
        <authorList>
            <person name="Zhuang k."/>
            <person name="Ran Y."/>
            <person name="Li W."/>
        </authorList>
    </citation>
    <scope>NUCLEOTIDE SEQUENCE [LARGE SCALE GENOMIC DNA]</scope>
    <source>
        <strain evidence="2 3">CFH S0057</strain>
    </source>
</reference>
<dbReference type="EMBL" id="CP074371">
    <property type="protein sequence ID" value="QVI21877.1"/>
    <property type="molecule type" value="Genomic_DNA"/>
</dbReference>
<dbReference type="Proteomes" id="UP000683310">
    <property type="component" value="Chromosome"/>
</dbReference>
<evidence type="ECO:0000313" key="2">
    <source>
        <dbReference type="EMBL" id="QVI21877.1"/>
    </source>
</evidence>
<evidence type="ECO:0000259" key="1">
    <source>
        <dbReference type="PROSITE" id="PS50943"/>
    </source>
</evidence>
<evidence type="ECO:0000313" key="3">
    <source>
        <dbReference type="Proteomes" id="UP000683310"/>
    </source>
</evidence>
<dbReference type="PROSITE" id="PS50943">
    <property type="entry name" value="HTH_CROC1"/>
    <property type="match status" value="1"/>
</dbReference>
<dbReference type="Pfam" id="PF19054">
    <property type="entry name" value="DUF5753"/>
    <property type="match status" value="1"/>
</dbReference>
<dbReference type="InterPro" id="IPR001387">
    <property type="entry name" value="Cro/C1-type_HTH"/>
</dbReference>
<protein>
    <submittedName>
        <fullName evidence="2">Helix-turn-helix domain-containing protein</fullName>
    </submittedName>
</protein>
<feature type="domain" description="HTH cro/C1-type" evidence="1">
    <location>
        <begin position="22"/>
        <end position="78"/>
    </location>
</feature>
<proteinExistence type="predicted"/>
<dbReference type="CDD" id="cd00093">
    <property type="entry name" value="HTH_XRE"/>
    <property type="match status" value="1"/>
</dbReference>
<organism evidence="2 3">
    <name type="scientific">Nocardia tengchongensis</name>
    <dbReference type="NCBI Taxonomy" id="2055889"/>
    <lineage>
        <taxon>Bacteria</taxon>
        <taxon>Bacillati</taxon>
        <taxon>Actinomycetota</taxon>
        <taxon>Actinomycetes</taxon>
        <taxon>Mycobacteriales</taxon>
        <taxon>Nocardiaceae</taxon>
        <taxon>Nocardia</taxon>
    </lineage>
</organism>
<accession>A0ABX8CPN7</accession>